<dbReference type="EMBL" id="JAOPGA020000734">
    <property type="protein sequence ID" value="KAL0481200.1"/>
    <property type="molecule type" value="Genomic_DNA"/>
</dbReference>
<keyword evidence="9" id="KW-0995">Kinetochore</keyword>
<comment type="caution">
    <text evidence="12">The sequence shown here is derived from an EMBL/GenBank/DDBJ whole genome shotgun (WGS) entry which is preliminary data.</text>
</comment>
<dbReference type="Pfam" id="PF08234">
    <property type="entry name" value="Spindle_Spc25"/>
    <property type="match status" value="1"/>
</dbReference>
<evidence type="ECO:0000256" key="1">
    <source>
        <dbReference type="ARBA" id="ARBA00004584"/>
    </source>
</evidence>
<evidence type="ECO:0000256" key="10">
    <source>
        <dbReference type="SAM" id="Coils"/>
    </source>
</evidence>
<proteinExistence type="inferred from homology"/>
<dbReference type="GO" id="GO:0051301">
    <property type="term" value="P:cell division"/>
    <property type="evidence" value="ECO:0007669"/>
    <property type="project" value="UniProtKB-UniRule"/>
</dbReference>
<reference evidence="12 13" key="1">
    <citation type="submission" date="2024-03" db="EMBL/GenBank/DDBJ databases">
        <title>The Acrasis kona genome and developmental transcriptomes reveal deep origins of eukaryotic multicellular pathways.</title>
        <authorList>
            <person name="Sheikh S."/>
            <person name="Fu C.-J."/>
            <person name="Brown M.W."/>
            <person name="Baldauf S.L."/>
        </authorList>
    </citation>
    <scope>NUCLEOTIDE SEQUENCE [LARGE SCALE GENOMIC DNA]</scope>
    <source>
        <strain evidence="12 13">ATCC MYA-3509</strain>
    </source>
</reference>
<keyword evidence="7 9" id="KW-0131">Cell cycle</keyword>
<dbReference type="CDD" id="cd23784">
    <property type="entry name" value="RWD_Spc25"/>
    <property type="match status" value="1"/>
</dbReference>
<keyword evidence="3 9" id="KW-0158">Chromosome</keyword>
<evidence type="ECO:0000256" key="4">
    <source>
        <dbReference type="ARBA" id="ARBA00022618"/>
    </source>
</evidence>
<evidence type="ECO:0000256" key="8">
    <source>
        <dbReference type="ARBA" id="ARBA00023328"/>
    </source>
</evidence>
<comment type="subunit">
    <text evidence="9">Component of the NDC80 complex.</text>
</comment>
<keyword evidence="5 9" id="KW-0498">Mitosis</keyword>
<keyword evidence="4 9" id="KW-0132">Cell division</keyword>
<dbReference type="PANTHER" id="PTHR14281">
    <property type="entry name" value="KINETOCHORE PROTEIN SPC25-RELATED"/>
    <property type="match status" value="1"/>
</dbReference>
<keyword evidence="13" id="KW-1185">Reference proteome</keyword>
<dbReference type="Gene3D" id="3.30.457.50">
    <property type="entry name" value="Chromosome segregation protein Spc25"/>
    <property type="match status" value="1"/>
</dbReference>
<dbReference type="InterPro" id="IPR013255">
    <property type="entry name" value="Spc25_C"/>
</dbReference>
<evidence type="ECO:0000256" key="9">
    <source>
        <dbReference type="RuleBase" id="RU367150"/>
    </source>
</evidence>
<evidence type="ECO:0000313" key="12">
    <source>
        <dbReference type="EMBL" id="KAL0481200.1"/>
    </source>
</evidence>
<keyword evidence="9" id="KW-0539">Nucleus</keyword>
<protein>
    <recommendedName>
        <fullName evidence="9">Kinetochore protein SPC25</fullName>
    </recommendedName>
</protein>
<dbReference type="GO" id="GO:0007059">
    <property type="term" value="P:chromosome segregation"/>
    <property type="evidence" value="ECO:0007669"/>
    <property type="project" value="InterPro"/>
</dbReference>
<evidence type="ECO:0000256" key="3">
    <source>
        <dbReference type="ARBA" id="ARBA00022454"/>
    </source>
</evidence>
<gene>
    <name evidence="12" type="ORF">AKO1_012615</name>
</gene>
<dbReference type="Proteomes" id="UP001431209">
    <property type="component" value="Unassembled WGS sequence"/>
</dbReference>
<dbReference type="GO" id="GO:0031262">
    <property type="term" value="C:Ndc80 complex"/>
    <property type="evidence" value="ECO:0007669"/>
    <property type="project" value="InterPro"/>
</dbReference>
<feature type="coiled-coil region" evidence="10">
    <location>
        <begin position="55"/>
        <end position="138"/>
    </location>
</feature>
<comment type="function">
    <text evidence="9">Acts as a component of the essential kinetochore-associated NDC80 complex, which is required for chromosome segregation and spindle checkpoint activity.</text>
</comment>
<dbReference type="PANTHER" id="PTHR14281:SF0">
    <property type="entry name" value="KINETOCHORE PROTEIN SPC25"/>
    <property type="match status" value="1"/>
</dbReference>
<organism evidence="12 13">
    <name type="scientific">Acrasis kona</name>
    <dbReference type="NCBI Taxonomy" id="1008807"/>
    <lineage>
        <taxon>Eukaryota</taxon>
        <taxon>Discoba</taxon>
        <taxon>Heterolobosea</taxon>
        <taxon>Tetramitia</taxon>
        <taxon>Eutetramitia</taxon>
        <taxon>Acrasidae</taxon>
        <taxon>Acrasis</taxon>
    </lineage>
</organism>
<evidence type="ECO:0000256" key="7">
    <source>
        <dbReference type="ARBA" id="ARBA00023306"/>
    </source>
</evidence>
<comment type="subcellular location">
    <subcellularLocation>
        <location evidence="1">Chromosome</location>
        <location evidence="1">Centromere</location>
    </subcellularLocation>
    <subcellularLocation>
        <location evidence="9">Nucleus</location>
    </subcellularLocation>
    <subcellularLocation>
        <location evidence="9">Chromosome</location>
        <location evidence="9">Centromere</location>
        <location evidence="9">Kinetochore</location>
    </subcellularLocation>
</comment>
<sequence length="231" mass="27277">MSSITQQTCASFDDLSKELDAMTHHLQQWSIQQSEILERGKLGHEAHFAECHQKMEELAAQYKSLLDKRREMEEQLQRDYSEEDRLNQHIKQLQNTENRLPEKLKELKKQLDDKGHSIERERDALQRIKSRRDEQQNREAVELSFYEKQFGLSFEFEQGNWLRCCFVAVSPTSPKSIYSFCVKVDSQKTYTVKECSPDVNYEKVLAEVNKTNDIQKFMISMRALFVKQATE</sequence>
<evidence type="ECO:0000256" key="5">
    <source>
        <dbReference type="ARBA" id="ARBA00022776"/>
    </source>
</evidence>
<keyword evidence="6 10" id="KW-0175">Coiled coil</keyword>
<comment type="similarity">
    <text evidence="2 9">Belongs to the SPC25 family.</text>
</comment>
<dbReference type="AlphaFoldDB" id="A0AAW2YWR4"/>
<name>A0AAW2YWR4_9EUKA</name>
<keyword evidence="8 9" id="KW-0137">Centromere</keyword>
<evidence type="ECO:0000256" key="6">
    <source>
        <dbReference type="ARBA" id="ARBA00023054"/>
    </source>
</evidence>
<evidence type="ECO:0000259" key="11">
    <source>
        <dbReference type="Pfam" id="PF08234"/>
    </source>
</evidence>
<evidence type="ECO:0000313" key="13">
    <source>
        <dbReference type="Proteomes" id="UP001431209"/>
    </source>
</evidence>
<dbReference type="GO" id="GO:0005634">
    <property type="term" value="C:nucleus"/>
    <property type="evidence" value="ECO:0007669"/>
    <property type="project" value="UniProtKB-SubCell"/>
</dbReference>
<evidence type="ECO:0000256" key="2">
    <source>
        <dbReference type="ARBA" id="ARBA00006379"/>
    </source>
</evidence>
<accession>A0AAW2YWR4</accession>
<dbReference type="InterPro" id="IPR045143">
    <property type="entry name" value="Spc25"/>
</dbReference>
<feature type="domain" description="Chromosome segregation protein Spc25 C-terminal" evidence="11">
    <location>
        <begin position="160"/>
        <end position="226"/>
    </location>
</feature>